<dbReference type="PROSITE" id="PS00137">
    <property type="entry name" value="SUBTILASE_HIS"/>
    <property type="match status" value="1"/>
</dbReference>
<comment type="caution">
    <text evidence="9">The sequence shown here is derived from an EMBL/GenBank/DDBJ whole genome shotgun (WGS) entry which is preliminary data.</text>
</comment>
<evidence type="ECO:0000256" key="1">
    <source>
        <dbReference type="ARBA" id="ARBA00011073"/>
    </source>
</evidence>
<dbReference type="RefSeq" id="WP_132124724.1">
    <property type="nucleotide sequence ID" value="NZ_SLWS01000013.1"/>
</dbReference>
<evidence type="ECO:0000256" key="4">
    <source>
        <dbReference type="ARBA" id="ARBA00022825"/>
    </source>
</evidence>
<protein>
    <submittedName>
        <fullName evidence="9">Subtilase family protein</fullName>
    </submittedName>
</protein>
<evidence type="ECO:0000256" key="3">
    <source>
        <dbReference type="ARBA" id="ARBA00022801"/>
    </source>
</evidence>
<feature type="chain" id="PRO_5039452054" evidence="7">
    <location>
        <begin position="28"/>
        <end position="463"/>
    </location>
</feature>
<comment type="similarity">
    <text evidence="1 5 6">Belongs to the peptidase S8 family.</text>
</comment>
<dbReference type="InterPro" id="IPR050131">
    <property type="entry name" value="Peptidase_S8_subtilisin-like"/>
</dbReference>
<dbReference type="InterPro" id="IPR022398">
    <property type="entry name" value="Peptidase_S8_His-AS"/>
</dbReference>
<dbReference type="InterPro" id="IPR023828">
    <property type="entry name" value="Peptidase_S8_Ser-AS"/>
</dbReference>
<dbReference type="SUPFAM" id="SSF52743">
    <property type="entry name" value="Subtilisin-like"/>
    <property type="match status" value="1"/>
</dbReference>
<accession>A0A4R2IY72</accession>
<dbReference type="Pfam" id="PF00082">
    <property type="entry name" value="Peptidase_S8"/>
    <property type="match status" value="1"/>
</dbReference>
<dbReference type="AlphaFoldDB" id="A0A4R2IY72"/>
<gene>
    <name evidence="9" type="ORF">EV192_113153</name>
</gene>
<dbReference type="GO" id="GO:0006508">
    <property type="term" value="P:proteolysis"/>
    <property type="evidence" value="ECO:0007669"/>
    <property type="project" value="UniProtKB-KW"/>
</dbReference>
<evidence type="ECO:0000256" key="5">
    <source>
        <dbReference type="PROSITE-ProRule" id="PRU01240"/>
    </source>
</evidence>
<name>A0A4R2IY72_9PSEU</name>
<dbReference type="PANTHER" id="PTHR43806:SF11">
    <property type="entry name" value="CEREVISIN-RELATED"/>
    <property type="match status" value="1"/>
</dbReference>
<feature type="active site" description="Charge relay system" evidence="5">
    <location>
        <position position="386"/>
    </location>
</feature>
<evidence type="ECO:0000313" key="9">
    <source>
        <dbReference type="EMBL" id="TCO50773.1"/>
    </source>
</evidence>
<keyword evidence="10" id="KW-1185">Reference proteome</keyword>
<dbReference type="PROSITE" id="PS00136">
    <property type="entry name" value="SUBTILASE_ASP"/>
    <property type="match status" value="1"/>
</dbReference>
<dbReference type="InterPro" id="IPR000209">
    <property type="entry name" value="Peptidase_S8/S53_dom"/>
</dbReference>
<dbReference type="InterPro" id="IPR015500">
    <property type="entry name" value="Peptidase_S8_subtilisin-rel"/>
</dbReference>
<organism evidence="9 10">
    <name type="scientific">Actinocrispum wychmicini</name>
    <dbReference type="NCBI Taxonomy" id="1213861"/>
    <lineage>
        <taxon>Bacteria</taxon>
        <taxon>Bacillati</taxon>
        <taxon>Actinomycetota</taxon>
        <taxon>Actinomycetes</taxon>
        <taxon>Pseudonocardiales</taxon>
        <taxon>Pseudonocardiaceae</taxon>
        <taxon>Actinocrispum</taxon>
    </lineage>
</organism>
<dbReference type="InterPro" id="IPR036852">
    <property type="entry name" value="Peptidase_S8/S53_dom_sf"/>
</dbReference>
<keyword evidence="2 5" id="KW-0645">Protease</keyword>
<dbReference type="EMBL" id="SLWS01000013">
    <property type="protein sequence ID" value="TCO50773.1"/>
    <property type="molecule type" value="Genomic_DNA"/>
</dbReference>
<keyword evidence="4 5" id="KW-0720">Serine protease</keyword>
<sequence>MPLVRRVRAAAVLTAVIAATCALPAAADPADAACVSGGRTLRYIVLFDPGTTPDAAQAEITGSCGTTTVYYPQIAVAVATATDPGFADQIGPNRAFSAEAAVAKRAGSPRKADETQLAPRRTAIPATDRTGEQWDMTMINAGAAHEVTEGSRNVVVGVLDSGIDDTHPDLRAAVDPSVSAGCLTGRPDIAPTAWSPSGSPHGTHVAGTIAAADDGKGITGVAPGVRVASVKVVDDDGHIYPEYAICGFMWAAQKKMTITNSSYFVDPWLFTCSKPGQRVVREALTRAVSYATYEGVLNVAAATNENVDIANPPDPSCRVLPAGLRGVLAVSSVGQDKVKAGYSAYGLGVIDVAAPGGEQKRRPDDPDSGCVLSTVPGGYARFCGTSMAAPHVSGVLALLASTHPKASPASLTRMLNNQAQNLPCPADYDLSGTGTQDAYCSGYAPYNGFYGHGLVDALAAVSN</sequence>
<dbReference type="OrthoDB" id="9813435at2"/>
<evidence type="ECO:0000256" key="2">
    <source>
        <dbReference type="ARBA" id="ARBA00022670"/>
    </source>
</evidence>
<dbReference type="PANTHER" id="PTHR43806">
    <property type="entry name" value="PEPTIDASE S8"/>
    <property type="match status" value="1"/>
</dbReference>
<dbReference type="PROSITE" id="PS51892">
    <property type="entry name" value="SUBTILASE"/>
    <property type="match status" value="1"/>
</dbReference>
<dbReference type="PRINTS" id="PR00723">
    <property type="entry name" value="SUBTILISIN"/>
</dbReference>
<evidence type="ECO:0000256" key="7">
    <source>
        <dbReference type="SAM" id="SignalP"/>
    </source>
</evidence>
<feature type="signal peptide" evidence="7">
    <location>
        <begin position="1"/>
        <end position="27"/>
    </location>
</feature>
<feature type="domain" description="Peptidase S8/S53" evidence="8">
    <location>
        <begin position="152"/>
        <end position="422"/>
    </location>
</feature>
<evidence type="ECO:0000313" key="10">
    <source>
        <dbReference type="Proteomes" id="UP000295680"/>
    </source>
</evidence>
<dbReference type="InterPro" id="IPR023827">
    <property type="entry name" value="Peptidase_S8_Asp-AS"/>
</dbReference>
<keyword evidence="3 5" id="KW-0378">Hydrolase</keyword>
<dbReference type="Gene3D" id="3.40.50.200">
    <property type="entry name" value="Peptidase S8/S53 domain"/>
    <property type="match status" value="1"/>
</dbReference>
<evidence type="ECO:0000256" key="6">
    <source>
        <dbReference type="RuleBase" id="RU003355"/>
    </source>
</evidence>
<proteinExistence type="inferred from homology"/>
<evidence type="ECO:0000259" key="8">
    <source>
        <dbReference type="Pfam" id="PF00082"/>
    </source>
</evidence>
<reference evidence="9 10" key="1">
    <citation type="submission" date="2019-03" db="EMBL/GenBank/DDBJ databases">
        <title>Genomic Encyclopedia of Type Strains, Phase IV (KMG-IV): sequencing the most valuable type-strain genomes for metagenomic binning, comparative biology and taxonomic classification.</title>
        <authorList>
            <person name="Goeker M."/>
        </authorList>
    </citation>
    <scope>NUCLEOTIDE SEQUENCE [LARGE SCALE GENOMIC DNA]</scope>
    <source>
        <strain evidence="9 10">DSM 45934</strain>
    </source>
</reference>
<dbReference type="GO" id="GO:0004252">
    <property type="term" value="F:serine-type endopeptidase activity"/>
    <property type="evidence" value="ECO:0007669"/>
    <property type="project" value="UniProtKB-UniRule"/>
</dbReference>
<dbReference type="PROSITE" id="PS00138">
    <property type="entry name" value="SUBTILASE_SER"/>
    <property type="match status" value="1"/>
</dbReference>
<keyword evidence="7" id="KW-0732">Signal</keyword>
<feature type="active site" description="Charge relay system" evidence="5">
    <location>
        <position position="160"/>
    </location>
</feature>
<dbReference type="Proteomes" id="UP000295680">
    <property type="component" value="Unassembled WGS sequence"/>
</dbReference>
<feature type="active site" description="Charge relay system" evidence="5">
    <location>
        <position position="201"/>
    </location>
</feature>